<evidence type="ECO:0000256" key="1">
    <source>
        <dbReference type="ARBA" id="ARBA00022737"/>
    </source>
</evidence>
<evidence type="ECO:0000256" key="2">
    <source>
        <dbReference type="PROSITE-ProRule" id="PRU00708"/>
    </source>
</evidence>
<dbReference type="Pfam" id="PF01535">
    <property type="entry name" value="PPR"/>
    <property type="match status" value="3"/>
</dbReference>
<dbReference type="InterPro" id="IPR002885">
    <property type="entry name" value="PPR_rpt"/>
</dbReference>
<dbReference type="Pfam" id="PF13812">
    <property type="entry name" value="PPR_3"/>
    <property type="match status" value="1"/>
</dbReference>
<dbReference type="EMBL" id="CAJNNW010032698">
    <property type="protein sequence ID" value="CAE8715001.1"/>
    <property type="molecule type" value="Genomic_DNA"/>
</dbReference>
<dbReference type="AlphaFoldDB" id="A0A813KX83"/>
<gene>
    <name evidence="4" type="ORF">PGLA2088_LOCUS38308</name>
</gene>
<dbReference type="InterPro" id="IPR011990">
    <property type="entry name" value="TPR-like_helical_dom_sf"/>
</dbReference>
<reference evidence="4" key="1">
    <citation type="submission" date="2021-02" db="EMBL/GenBank/DDBJ databases">
        <authorList>
            <person name="Dougan E. K."/>
            <person name="Rhodes N."/>
            <person name="Thang M."/>
            <person name="Chan C."/>
        </authorList>
    </citation>
    <scope>NUCLEOTIDE SEQUENCE</scope>
</reference>
<protein>
    <recommendedName>
        <fullName evidence="6">Pentatricopeptide repeat-containing protein, chloroplastic</fullName>
    </recommendedName>
</protein>
<dbReference type="PANTHER" id="PTHR47447:SF17">
    <property type="entry name" value="OS12G0638900 PROTEIN"/>
    <property type="match status" value="1"/>
</dbReference>
<accession>A0A813KX83</accession>
<feature type="repeat" description="PPR" evidence="2">
    <location>
        <begin position="133"/>
        <end position="167"/>
    </location>
</feature>
<dbReference type="Proteomes" id="UP000626109">
    <property type="component" value="Unassembled WGS sequence"/>
</dbReference>
<dbReference type="PROSITE" id="PS51375">
    <property type="entry name" value="PPR"/>
    <property type="match status" value="3"/>
</dbReference>
<feature type="region of interest" description="Disordered" evidence="3">
    <location>
        <begin position="40"/>
        <end position="59"/>
    </location>
</feature>
<proteinExistence type="predicted"/>
<evidence type="ECO:0008006" key="6">
    <source>
        <dbReference type="Google" id="ProtNLM"/>
    </source>
</evidence>
<evidence type="ECO:0000313" key="5">
    <source>
        <dbReference type="Proteomes" id="UP000626109"/>
    </source>
</evidence>
<dbReference type="Gene3D" id="1.25.40.10">
    <property type="entry name" value="Tetratricopeptide repeat domain"/>
    <property type="match status" value="6"/>
</dbReference>
<keyword evidence="1" id="KW-0677">Repeat</keyword>
<feature type="repeat" description="PPR" evidence="2">
    <location>
        <begin position="931"/>
        <end position="965"/>
    </location>
</feature>
<feature type="repeat" description="PPR" evidence="2">
    <location>
        <begin position="861"/>
        <end position="895"/>
    </location>
</feature>
<evidence type="ECO:0000313" key="4">
    <source>
        <dbReference type="EMBL" id="CAE8715001.1"/>
    </source>
</evidence>
<name>A0A813KX83_POLGL</name>
<dbReference type="PANTHER" id="PTHR47447">
    <property type="entry name" value="OS03G0856100 PROTEIN"/>
    <property type="match status" value="1"/>
</dbReference>
<evidence type="ECO:0000256" key="3">
    <source>
        <dbReference type="SAM" id="MobiDB-lite"/>
    </source>
</evidence>
<comment type="caution">
    <text evidence="4">The sequence shown here is derived from an EMBL/GenBank/DDBJ whole genome shotgun (WGS) entry which is preliminary data.</text>
</comment>
<organism evidence="4 5">
    <name type="scientific">Polarella glacialis</name>
    <name type="common">Dinoflagellate</name>
    <dbReference type="NCBI Taxonomy" id="89957"/>
    <lineage>
        <taxon>Eukaryota</taxon>
        <taxon>Sar</taxon>
        <taxon>Alveolata</taxon>
        <taxon>Dinophyceae</taxon>
        <taxon>Suessiales</taxon>
        <taxon>Suessiaceae</taxon>
        <taxon>Polarella</taxon>
    </lineage>
</organism>
<sequence length="1241" mass="133276">MVIGVGGALRIRRGTKTSARLPPPAHLQHAGSPVARTSCRRAQTHKAGPRESAQGGACQNQLRGTKDYTSLIRDLGRERRWREAIGGLARLRQSLQVGTIACNAAITACKTGQQWEQAVGMLSLSHAWRVCPDTVTFNALISACQRGQLWQKPLHLLDEMPRLALGADLISYNSAIAACSAGGKWQHAILMHQAAVLAEVSPDAVTYTALLQALDQGSWWQKAFSTLQEARRTTGLRLDTVLFNGVMSAACKGKQWACALDVLEQACEAPLRLDVVSYNVAISSCASGLHWRLALDLLRGMPEATVRRDVVTYNAALSACGDAVKVVWPLLRQMRMELLKPDIVSFGSAVAAASSSRQWDSALSLLQAMGHASVRPDVAAVSAGASAVERSTMWTVSLQLLHRAHGAGLKLDSKANSMTVQAHLQGLAWENSLCLLLQMRVAGQDDKLDLASVSSVLALEGLWQRGASILRSLQQEGQEPDLVTYSTVLGASRAGRWQRVAASLQALRADGFVPDKVAYNAVSSAFATGERWDCSLGMLKGMRAAVLRPNTVSYNAVMSSLATETGEHWSYVLALWQELSADGLRLSLPSYGAAMRSTPDSTSQSALIMEFEQRGLMGSEQEVLVTSSGQGAQRVSAEVRATESGRGTVPRGAGHGLAFVPGPPVLWKLFRGDARTVTQQRAQAIPGRAPNRNGWQHNLAHLGEKSGHSGKSACRSIIFACERADAWHAALALLSRARATVGFEPDAASVSAAISACGGKQQAKAGLWQRVLNLLQGTCAWRLELDVVTSSAAVSACSQAGKWQTSLVCARWAASEGIRGDVVFCNAVLTACSRAGEWQRAFSLLRNFGISTAGQESPRLDLVSFNAAASACERSGEWRLALALYSELPTQGLSPGEFTLSTCISACARRARWQLALGLLRCAKQARLEPGLFSHNAFLNACDRAGQWKEALASLGQLRTDGLSPDPITCNAAMSQGTVVENSTAAKLHATLGSETDGGLLQGAEIGGTDAVAIDAAVSSLERAGRFELAPCFLEGLPIFGFSQGKGRRRGSPTRFLEDTSVEAVHAVVAIDLLAWHGRADCFAVAAFDREVQLPAQAGLQDLLRSPPKLLCRGDGGSSLLRDGRLELGPMLGQLHTIAVLRQFSLAIRHSNGWIPDGCRRGRGLAKSRQRSLWQFGLLIASAAEALTWEEEEAVDMWWAWCPMLSKLAWPYGLYMCSTTALLTVSGRRFLQYWTLLPEAT</sequence>